<keyword evidence="1" id="KW-0812">Transmembrane</keyword>
<feature type="transmembrane region" description="Helical" evidence="1">
    <location>
        <begin position="118"/>
        <end position="136"/>
    </location>
</feature>
<feature type="transmembrane region" description="Helical" evidence="1">
    <location>
        <begin position="9"/>
        <end position="31"/>
    </location>
</feature>
<dbReference type="RefSeq" id="WP_061114868.1">
    <property type="nucleotide sequence ID" value="NZ_CP010086.2"/>
</dbReference>
<feature type="transmembrane region" description="Helical" evidence="1">
    <location>
        <begin position="43"/>
        <end position="65"/>
    </location>
</feature>
<gene>
    <name evidence="2" type="ORF">LF65_06435</name>
</gene>
<proteinExistence type="predicted"/>
<keyword evidence="1" id="KW-1133">Transmembrane helix</keyword>
<dbReference type="Pfam" id="PF14045">
    <property type="entry name" value="YIEGIA"/>
    <property type="match status" value="1"/>
</dbReference>
<dbReference type="EMBL" id="CP010086">
    <property type="protein sequence ID" value="AMK50426.1"/>
    <property type="molecule type" value="Genomic_DNA"/>
</dbReference>
<organism evidence="2 3">
    <name type="scientific">Clostridium beijerinckii</name>
    <name type="common">Clostridium MP</name>
    <dbReference type="NCBI Taxonomy" id="1520"/>
    <lineage>
        <taxon>Bacteria</taxon>
        <taxon>Bacillati</taxon>
        <taxon>Bacillota</taxon>
        <taxon>Clostridia</taxon>
        <taxon>Eubacteriales</taxon>
        <taxon>Clostridiaceae</taxon>
        <taxon>Clostridium</taxon>
    </lineage>
</organism>
<dbReference type="InterPro" id="IPR025918">
    <property type="entry name" value="YIEGIA"/>
</dbReference>
<evidence type="ECO:0000313" key="2">
    <source>
        <dbReference type="EMBL" id="AMK50426.1"/>
    </source>
</evidence>
<dbReference type="AlphaFoldDB" id="A0A140DME7"/>
<dbReference type="Proteomes" id="UP000031866">
    <property type="component" value="Chromosome"/>
</dbReference>
<dbReference type="KEGG" id="cbei:LF65_06435"/>
<protein>
    <submittedName>
        <fullName evidence="2">YIEGIA protein</fullName>
    </submittedName>
</protein>
<reference evidence="3" key="1">
    <citation type="submission" date="2014-12" db="EMBL/GenBank/DDBJ databases">
        <title>Genome sequence of Clostridium beijerinckii strain 59B.</title>
        <authorList>
            <person name="Little G.T."/>
            <person name="Minton N.P."/>
        </authorList>
    </citation>
    <scope>NUCLEOTIDE SEQUENCE [LARGE SCALE GENOMIC DNA]</scope>
    <source>
        <strain evidence="3">59B</strain>
    </source>
</reference>
<keyword evidence="1" id="KW-0472">Membrane</keyword>
<name>A0A140DME7_CLOBE</name>
<evidence type="ECO:0000313" key="3">
    <source>
        <dbReference type="Proteomes" id="UP000031866"/>
    </source>
</evidence>
<dbReference type="OrthoDB" id="1846546at2"/>
<feature type="transmembrane region" description="Helical" evidence="1">
    <location>
        <begin position="142"/>
        <end position="160"/>
    </location>
</feature>
<sequence>MEKEILSQYYIFLILIPILCGTAGRYITLVVDYRQYPSYPNGYLIHLVAGFISSGIGAIAIPAILERNFEAITFLVLATEQFREVRKIEKESLQDLDNVEHVFRGEAYIDGIAKTFEARNYLSLLVSFLTSLTMHLVPHNIILINILSGILAGGIIFYILKNFSKGKSIGDIAQVKLAKITVKNSELYVDDIFVTNHLGTDRARNLVKDGGMAAIIYPNERHFNRIIDHHGQRQAIIFEACRMLGLKRYHYTKCDYETGRVAVMLVPIIYNEGSFIETIKKTPLLESIKKSSSLMKSNLNK</sequence>
<accession>A0A140DME7</accession>
<evidence type="ECO:0000256" key="1">
    <source>
        <dbReference type="SAM" id="Phobius"/>
    </source>
</evidence>
<dbReference type="STRING" id="1520.LF65_06435"/>